<dbReference type="InterPro" id="IPR000719">
    <property type="entry name" value="Prot_kinase_dom"/>
</dbReference>
<dbReference type="HOGENOM" id="CLU_585035_0_0_7"/>
<dbReference type="PROSITE" id="PS50011">
    <property type="entry name" value="PROTEIN_KINASE_DOM"/>
    <property type="match status" value="1"/>
</dbReference>
<dbReference type="InterPro" id="IPR017441">
    <property type="entry name" value="Protein_kinase_ATP_BS"/>
</dbReference>
<dbReference type="Pfam" id="PF00069">
    <property type="entry name" value="Pkinase"/>
    <property type="match status" value="1"/>
</dbReference>
<dbReference type="PANTHER" id="PTHR43289:SF34">
    <property type="entry name" value="SERINE_THREONINE-PROTEIN KINASE YBDM-RELATED"/>
    <property type="match status" value="1"/>
</dbReference>
<keyword evidence="3 9" id="KW-0418">Kinase</keyword>
<evidence type="ECO:0000313" key="9">
    <source>
        <dbReference type="EMBL" id="AGC41421.1"/>
    </source>
</evidence>
<dbReference type="AlphaFoldDB" id="L7TY48"/>
<evidence type="ECO:0000256" key="6">
    <source>
        <dbReference type="SAM" id="MobiDB-lite"/>
    </source>
</evidence>
<evidence type="ECO:0000313" key="10">
    <source>
        <dbReference type="Proteomes" id="UP000011131"/>
    </source>
</evidence>
<dbReference type="KEGG" id="msd:MYSTI_00062"/>
<evidence type="ECO:0000256" key="7">
    <source>
        <dbReference type="SAM" id="Phobius"/>
    </source>
</evidence>
<organism evidence="9 10">
    <name type="scientific">Myxococcus stipitatus (strain DSM 14675 / JCM 12634 / Mx s8)</name>
    <dbReference type="NCBI Taxonomy" id="1278073"/>
    <lineage>
        <taxon>Bacteria</taxon>
        <taxon>Pseudomonadati</taxon>
        <taxon>Myxococcota</taxon>
        <taxon>Myxococcia</taxon>
        <taxon>Myxococcales</taxon>
        <taxon>Cystobacterineae</taxon>
        <taxon>Myxococcaceae</taxon>
        <taxon>Myxococcus</taxon>
    </lineage>
</organism>
<dbReference type="Gene3D" id="1.10.510.10">
    <property type="entry name" value="Transferase(Phosphotransferase) domain 1"/>
    <property type="match status" value="1"/>
</dbReference>
<proteinExistence type="predicted"/>
<dbReference type="SUPFAM" id="SSF56112">
    <property type="entry name" value="Protein kinase-like (PK-like)"/>
    <property type="match status" value="1"/>
</dbReference>
<feature type="region of interest" description="Disordered" evidence="6">
    <location>
        <begin position="52"/>
        <end position="81"/>
    </location>
</feature>
<sequence>MKPQRPVLPTSCPDKKLLMSLVQGALSSAKAAGLAAHLDSCESCRALVGESTLPDLDPEPQEAAAVTHKHPPPPKGQAPGISALAFPKGTRLGPYVLGEMLGLGGMGVVYVAEDSRLGRKVALKLLRPARKGVEEERRGRLLREAQAMARVSHPNVLPVFELGSAEGRDYLAMEWVEGTTLAGWLREQEHSWEEVLEKFLAAGAGLAAAHREGLVHRDFKPANVLVGKDGRVRVTDFGLVRRWQAEAGPLDETELILTRAGTTLGTPAYMSPEQRRGRRVDARSDQYSFCVALYEALQGERPAQQKVDEAQPPSSSRLRPSTGRIPEHVLSALSRGLSHPPAARFTSMEPLLQALSRSPGSREWRWLGVGALLLLLLGGGLGLVFWSQAQSGRERTEGGEDRLELRPGESRTVLVSGIREALVEAPHLMEAKVSDGKLQLKGLEPGVTRMTVSYLDGMEKVYTVSIQ</sequence>
<feature type="domain" description="Protein kinase" evidence="8">
    <location>
        <begin position="95"/>
        <end position="356"/>
    </location>
</feature>
<evidence type="ECO:0000256" key="5">
    <source>
        <dbReference type="PROSITE-ProRule" id="PRU10141"/>
    </source>
</evidence>
<dbReference type="GO" id="GO:0004674">
    <property type="term" value="F:protein serine/threonine kinase activity"/>
    <property type="evidence" value="ECO:0007669"/>
    <property type="project" value="UniProtKB-KW"/>
</dbReference>
<name>L7TY48_MYXSD</name>
<dbReference type="EMBL" id="CP004025">
    <property type="protein sequence ID" value="AGC41421.1"/>
    <property type="molecule type" value="Genomic_DNA"/>
</dbReference>
<keyword evidence="7" id="KW-0472">Membrane</keyword>
<dbReference type="Proteomes" id="UP000011131">
    <property type="component" value="Chromosome"/>
</dbReference>
<keyword evidence="9" id="KW-0723">Serine/threonine-protein kinase</keyword>
<feature type="transmembrane region" description="Helical" evidence="7">
    <location>
        <begin position="364"/>
        <end position="386"/>
    </location>
</feature>
<dbReference type="PROSITE" id="PS00108">
    <property type="entry name" value="PROTEIN_KINASE_ST"/>
    <property type="match status" value="1"/>
</dbReference>
<evidence type="ECO:0000256" key="2">
    <source>
        <dbReference type="ARBA" id="ARBA00022741"/>
    </source>
</evidence>
<keyword evidence="10" id="KW-1185">Reference proteome</keyword>
<dbReference type="eggNOG" id="COG0515">
    <property type="taxonomic scope" value="Bacteria"/>
</dbReference>
<dbReference type="OrthoDB" id="9801841at2"/>
<dbReference type="PATRIC" id="fig|1278073.3.peg.68"/>
<dbReference type="STRING" id="1278073.MYSTI_00062"/>
<dbReference type="Gene3D" id="1.10.10.1320">
    <property type="entry name" value="Anti-sigma factor, zinc-finger domain"/>
    <property type="match status" value="1"/>
</dbReference>
<gene>
    <name evidence="9" type="ordered locus">MYSTI_00062</name>
</gene>
<feature type="binding site" evidence="5">
    <location>
        <position position="124"/>
    </location>
    <ligand>
        <name>ATP</name>
        <dbReference type="ChEBI" id="CHEBI:30616"/>
    </ligand>
</feature>
<dbReference type="InterPro" id="IPR041916">
    <property type="entry name" value="Anti_sigma_zinc_sf"/>
</dbReference>
<dbReference type="CDD" id="cd14014">
    <property type="entry name" value="STKc_PknB_like"/>
    <property type="match status" value="1"/>
</dbReference>
<dbReference type="InterPro" id="IPR011009">
    <property type="entry name" value="Kinase-like_dom_sf"/>
</dbReference>
<dbReference type="Gene3D" id="3.30.200.20">
    <property type="entry name" value="Phosphorylase Kinase, domain 1"/>
    <property type="match status" value="1"/>
</dbReference>
<dbReference type="InterPro" id="IPR008271">
    <property type="entry name" value="Ser/Thr_kinase_AS"/>
</dbReference>
<keyword evidence="1" id="KW-0808">Transferase</keyword>
<accession>L7TY48</accession>
<evidence type="ECO:0000256" key="1">
    <source>
        <dbReference type="ARBA" id="ARBA00022679"/>
    </source>
</evidence>
<keyword evidence="7" id="KW-0812">Transmembrane</keyword>
<dbReference type="PANTHER" id="PTHR43289">
    <property type="entry name" value="MITOGEN-ACTIVATED PROTEIN KINASE KINASE KINASE 20-RELATED"/>
    <property type="match status" value="1"/>
</dbReference>
<evidence type="ECO:0000259" key="8">
    <source>
        <dbReference type="PROSITE" id="PS50011"/>
    </source>
</evidence>
<keyword evidence="7" id="KW-1133">Transmembrane helix</keyword>
<keyword evidence="2 5" id="KW-0547">Nucleotide-binding</keyword>
<keyword evidence="4 5" id="KW-0067">ATP-binding</keyword>
<evidence type="ECO:0000256" key="3">
    <source>
        <dbReference type="ARBA" id="ARBA00022777"/>
    </source>
</evidence>
<feature type="region of interest" description="Disordered" evidence="6">
    <location>
        <begin position="302"/>
        <end position="323"/>
    </location>
</feature>
<evidence type="ECO:0000256" key="4">
    <source>
        <dbReference type="ARBA" id="ARBA00022840"/>
    </source>
</evidence>
<dbReference type="GO" id="GO:0005524">
    <property type="term" value="F:ATP binding"/>
    <property type="evidence" value="ECO:0007669"/>
    <property type="project" value="UniProtKB-UniRule"/>
</dbReference>
<protein>
    <submittedName>
        <fullName evidence="9">Serine/threonine protein kinase</fullName>
    </submittedName>
</protein>
<reference evidence="9 10" key="1">
    <citation type="journal article" date="2013" name="Genome Announc.">
        <title>Complete genome sequence of Myxococcus stipitatus strain DSM 14675, a fruiting myxobacterium.</title>
        <authorList>
            <person name="Huntley S."/>
            <person name="Kneip S."/>
            <person name="Treuner-Lange A."/>
            <person name="Sogaard-Andersen L."/>
        </authorList>
    </citation>
    <scope>NUCLEOTIDE SEQUENCE [LARGE SCALE GENOMIC DNA]</scope>
    <source>
        <strain evidence="10">DSM 14675 / JCM 12634 / Mx s8</strain>
    </source>
</reference>
<dbReference type="PROSITE" id="PS00107">
    <property type="entry name" value="PROTEIN_KINASE_ATP"/>
    <property type="match status" value="1"/>
</dbReference>